<dbReference type="InterPro" id="IPR013762">
    <property type="entry name" value="Integrase-like_cat_sf"/>
</dbReference>
<dbReference type="Gene3D" id="1.10.443.10">
    <property type="entry name" value="Intergrase catalytic core"/>
    <property type="match status" value="1"/>
</dbReference>
<keyword evidence="3" id="KW-1185">Reference proteome</keyword>
<comment type="caution">
    <text evidence="2">The sequence shown here is derived from an EMBL/GenBank/DDBJ whole genome shotgun (WGS) entry which is preliminary data.</text>
</comment>
<evidence type="ECO:0000313" key="2">
    <source>
        <dbReference type="EMBL" id="NSL53547.1"/>
    </source>
</evidence>
<gene>
    <name evidence="2" type="ORF">HJ583_000770</name>
</gene>
<accession>A0ABX2IF24</accession>
<name>A0ABX2IF24_9RHOO</name>
<sequence>MKNTDIPDLTFPMVEYGRHQTPWDLRIFLYRGATGENARVVAEKINSGLFGDVIEERLGLVNDIHAVLISALVSGGSPHTARAAVRNLRTFWTWADQDPINRPISYQTVESTYRHWCDYLIHLYKTKSVSGETMHTLASTVASVLNRVFERKTSLLETTRVRRPKKPRRAVGGRGADKSSLSSALEFGGLLIDVINGLSADALLGPLPVRIKLRSGQELVEWSGMKDRESLVAYKSGYKYSKYAESQVRAAREQRENNTSMSRRFPLANLRLEAELLLFISQTGMNLAQAYRLKISQYSYKSSIDGYEVREYKNRKSGEVLFEVYSEYRRHFEAYLSWRRKFFSCSQELFPFVRINGRSDINAPYFTRFRNDICLRSGIKFVPPSVLRKVRVNWLLKRSRDPELAAEQSQHTKETLIRVYEEPSLQVAMAEIVQFWPLHDPSTGVSGKESVAPGICDGVPELVSNIPEMTPVPDCKTPTGCLFCAHHRDIDSQDYVWSVASMRCLKMIVLQGYAPIQKGKVDPAAYVDLAIDVLSSKLKWFSGSNALRKSWVHEALERVDEGSYHPHWKYLIESTCEV</sequence>
<dbReference type="InterPro" id="IPR011010">
    <property type="entry name" value="DNA_brk_join_enz"/>
</dbReference>
<protein>
    <submittedName>
        <fullName evidence="2">Site-specific integrase</fullName>
    </submittedName>
</protein>
<dbReference type="SUPFAM" id="SSF56349">
    <property type="entry name" value="DNA breaking-rejoining enzymes"/>
    <property type="match status" value="1"/>
</dbReference>
<evidence type="ECO:0000313" key="3">
    <source>
        <dbReference type="Proteomes" id="UP000778523"/>
    </source>
</evidence>
<keyword evidence="1" id="KW-0233">DNA recombination</keyword>
<evidence type="ECO:0000256" key="1">
    <source>
        <dbReference type="ARBA" id="ARBA00023172"/>
    </source>
</evidence>
<dbReference type="EMBL" id="JABCSC020000001">
    <property type="protein sequence ID" value="NSL53547.1"/>
    <property type="molecule type" value="Genomic_DNA"/>
</dbReference>
<dbReference type="Proteomes" id="UP000778523">
    <property type="component" value="Unassembled WGS sequence"/>
</dbReference>
<proteinExistence type="predicted"/>
<organism evidence="2 3">
    <name type="scientific">Uliginosibacterium aquaticum</name>
    <dbReference type="NCBI Taxonomy" id="2731212"/>
    <lineage>
        <taxon>Bacteria</taxon>
        <taxon>Pseudomonadati</taxon>
        <taxon>Pseudomonadota</taxon>
        <taxon>Betaproteobacteria</taxon>
        <taxon>Rhodocyclales</taxon>
        <taxon>Zoogloeaceae</taxon>
        <taxon>Uliginosibacterium</taxon>
    </lineage>
</organism>
<dbReference type="RefSeq" id="WP_170019654.1">
    <property type="nucleotide sequence ID" value="NZ_JABCSC020000001.1"/>
</dbReference>
<reference evidence="2 3" key="1">
    <citation type="submission" date="2020-06" db="EMBL/GenBank/DDBJ databases">
        <title>Draft genome of Uliginosibacterium sp. IMCC34675.</title>
        <authorList>
            <person name="Song J."/>
        </authorList>
    </citation>
    <scope>NUCLEOTIDE SEQUENCE [LARGE SCALE GENOMIC DNA]</scope>
    <source>
        <strain evidence="2 3">IMCC34675</strain>
    </source>
</reference>